<keyword evidence="8 11" id="KW-1133">Transmembrane helix</keyword>
<evidence type="ECO:0000256" key="9">
    <source>
        <dbReference type="ARBA" id="ARBA00023012"/>
    </source>
</evidence>
<dbReference type="SUPFAM" id="SSF55874">
    <property type="entry name" value="ATPase domain of HSP90 chaperone/DNA topoisomerase II/histidine kinase"/>
    <property type="match status" value="1"/>
</dbReference>
<dbReference type="PROSITE" id="PS50109">
    <property type="entry name" value="HIS_KIN"/>
    <property type="match status" value="1"/>
</dbReference>
<evidence type="ECO:0000256" key="7">
    <source>
        <dbReference type="ARBA" id="ARBA00022777"/>
    </source>
</evidence>
<keyword evidence="6 11" id="KW-0812">Transmembrane</keyword>
<keyword evidence="5" id="KW-0808">Transferase</keyword>
<evidence type="ECO:0000256" key="4">
    <source>
        <dbReference type="ARBA" id="ARBA00022553"/>
    </source>
</evidence>
<dbReference type="SUPFAM" id="SSF158472">
    <property type="entry name" value="HAMP domain-like"/>
    <property type="match status" value="1"/>
</dbReference>
<gene>
    <name evidence="14" type="ORF">GCM10023147_40870</name>
</gene>
<dbReference type="SMART" id="SM00387">
    <property type="entry name" value="HATPase_c"/>
    <property type="match status" value="1"/>
</dbReference>
<dbReference type="Gene3D" id="3.30.565.10">
    <property type="entry name" value="Histidine kinase-like ATPase, C-terminal domain"/>
    <property type="match status" value="1"/>
</dbReference>
<sequence length="481" mass="51459">MRPRTLRWRLTAALVAITCLGLAVMGLVSVTMLRSGLVARVDEKLVEMSRPWEDGGLPAPPSARDHPFNQVPSDFRVVFFDRTGHVESMLGQSRTDRSGPRLTEAPAIGSITTRSDLLGGAPWRVRGVRASDGVTVALAISEASVDSAVGQLITIELAVGAAVMVVLAVVGAVVVRRSLLQLQQMEAVADAIAAGDLERRIPQADPRSETGRLGVALNAMVGRLLEALRQREASEQRLRRFVDDASHELRTPLTSVQGFAELYRRYGATDEAEVREWMGRIESEARRMGGLVDDLLELATLDRTRALDTAEVDLAAIARDVVRDSLARNPARTVTVDAPDEPVLVRADEDRLRQVITNLANNALVHGDGGAPIVVRVRRGGPSEAPVAAVGVDTDGARTAAVTSVAVIDHGPGIPPADAERIFDRFYRVEAGRTGRGTGLGLAIAAAIADAHGGRIELHRNEFGGSTFVLLLPDPGCRSAR</sequence>
<organism evidence="14 15">
    <name type="scientific">Tsukamurella soli</name>
    <dbReference type="NCBI Taxonomy" id="644556"/>
    <lineage>
        <taxon>Bacteria</taxon>
        <taxon>Bacillati</taxon>
        <taxon>Actinomycetota</taxon>
        <taxon>Actinomycetes</taxon>
        <taxon>Mycobacteriales</taxon>
        <taxon>Tsukamurellaceae</taxon>
        <taxon>Tsukamurella</taxon>
    </lineage>
</organism>
<evidence type="ECO:0000313" key="14">
    <source>
        <dbReference type="EMBL" id="GAA4401376.1"/>
    </source>
</evidence>
<keyword evidence="4" id="KW-0597">Phosphoprotein</keyword>
<evidence type="ECO:0000259" key="13">
    <source>
        <dbReference type="PROSITE" id="PS50885"/>
    </source>
</evidence>
<reference evidence="15" key="1">
    <citation type="journal article" date="2019" name="Int. J. Syst. Evol. Microbiol.">
        <title>The Global Catalogue of Microorganisms (GCM) 10K type strain sequencing project: providing services to taxonomists for standard genome sequencing and annotation.</title>
        <authorList>
            <consortium name="The Broad Institute Genomics Platform"/>
            <consortium name="The Broad Institute Genome Sequencing Center for Infectious Disease"/>
            <person name="Wu L."/>
            <person name="Ma J."/>
        </authorList>
    </citation>
    <scope>NUCLEOTIDE SEQUENCE [LARGE SCALE GENOMIC DNA]</scope>
    <source>
        <strain evidence="15">JCM 17688</strain>
    </source>
</reference>
<dbReference type="InterPro" id="IPR004358">
    <property type="entry name" value="Sig_transdc_His_kin-like_C"/>
</dbReference>
<comment type="caution">
    <text evidence="14">The sequence shown here is derived from an EMBL/GenBank/DDBJ whole genome shotgun (WGS) entry which is preliminary data.</text>
</comment>
<evidence type="ECO:0000256" key="1">
    <source>
        <dbReference type="ARBA" id="ARBA00000085"/>
    </source>
</evidence>
<dbReference type="EC" id="2.7.13.3" evidence="3"/>
<evidence type="ECO:0000256" key="5">
    <source>
        <dbReference type="ARBA" id="ARBA00022679"/>
    </source>
</evidence>
<dbReference type="CDD" id="cd00082">
    <property type="entry name" value="HisKA"/>
    <property type="match status" value="1"/>
</dbReference>
<dbReference type="InterPro" id="IPR005467">
    <property type="entry name" value="His_kinase_dom"/>
</dbReference>
<dbReference type="GO" id="GO:0016301">
    <property type="term" value="F:kinase activity"/>
    <property type="evidence" value="ECO:0007669"/>
    <property type="project" value="UniProtKB-KW"/>
</dbReference>
<dbReference type="InterPro" id="IPR003594">
    <property type="entry name" value="HATPase_dom"/>
</dbReference>
<evidence type="ECO:0000259" key="12">
    <source>
        <dbReference type="PROSITE" id="PS50109"/>
    </source>
</evidence>
<dbReference type="InterPro" id="IPR003660">
    <property type="entry name" value="HAMP_dom"/>
</dbReference>
<evidence type="ECO:0000256" key="3">
    <source>
        <dbReference type="ARBA" id="ARBA00012438"/>
    </source>
</evidence>
<dbReference type="Pfam" id="PF00672">
    <property type="entry name" value="HAMP"/>
    <property type="match status" value="1"/>
</dbReference>
<accession>A0ABP8K6W3</accession>
<dbReference type="Pfam" id="PF00512">
    <property type="entry name" value="HisKA"/>
    <property type="match status" value="1"/>
</dbReference>
<dbReference type="PRINTS" id="PR00344">
    <property type="entry name" value="BCTRLSENSOR"/>
</dbReference>
<evidence type="ECO:0000256" key="11">
    <source>
        <dbReference type="SAM" id="Phobius"/>
    </source>
</evidence>
<evidence type="ECO:0000256" key="6">
    <source>
        <dbReference type="ARBA" id="ARBA00022692"/>
    </source>
</evidence>
<dbReference type="PANTHER" id="PTHR45436:SF5">
    <property type="entry name" value="SENSOR HISTIDINE KINASE TRCS"/>
    <property type="match status" value="1"/>
</dbReference>
<keyword evidence="10 11" id="KW-0472">Membrane</keyword>
<feature type="domain" description="HAMP" evidence="13">
    <location>
        <begin position="176"/>
        <end position="229"/>
    </location>
</feature>
<dbReference type="SMART" id="SM00304">
    <property type="entry name" value="HAMP"/>
    <property type="match status" value="1"/>
</dbReference>
<dbReference type="Proteomes" id="UP001500635">
    <property type="component" value="Unassembled WGS sequence"/>
</dbReference>
<feature type="transmembrane region" description="Helical" evidence="11">
    <location>
        <begin position="152"/>
        <end position="175"/>
    </location>
</feature>
<dbReference type="PANTHER" id="PTHR45436">
    <property type="entry name" value="SENSOR HISTIDINE KINASE YKOH"/>
    <property type="match status" value="1"/>
</dbReference>
<dbReference type="InterPro" id="IPR036890">
    <property type="entry name" value="HATPase_C_sf"/>
</dbReference>
<dbReference type="InterPro" id="IPR003661">
    <property type="entry name" value="HisK_dim/P_dom"/>
</dbReference>
<feature type="domain" description="Histidine kinase" evidence="12">
    <location>
        <begin position="244"/>
        <end position="476"/>
    </location>
</feature>
<dbReference type="PROSITE" id="PS50885">
    <property type="entry name" value="HAMP"/>
    <property type="match status" value="1"/>
</dbReference>
<keyword evidence="7 14" id="KW-0418">Kinase</keyword>
<dbReference type="SUPFAM" id="SSF47384">
    <property type="entry name" value="Homodimeric domain of signal transducing histidine kinase"/>
    <property type="match status" value="1"/>
</dbReference>
<dbReference type="CDD" id="cd06225">
    <property type="entry name" value="HAMP"/>
    <property type="match status" value="1"/>
</dbReference>
<comment type="subcellular location">
    <subcellularLocation>
        <location evidence="2">Cell membrane</location>
    </subcellularLocation>
</comment>
<evidence type="ECO:0000256" key="8">
    <source>
        <dbReference type="ARBA" id="ARBA00022989"/>
    </source>
</evidence>
<dbReference type="CDD" id="cd00075">
    <property type="entry name" value="HATPase"/>
    <property type="match status" value="1"/>
</dbReference>
<evidence type="ECO:0000313" key="15">
    <source>
        <dbReference type="Proteomes" id="UP001500635"/>
    </source>
</evidence>
<evidence type="ECO:0000256" key="10">
    <source>
        <dbReference type="ARBA" id="ARBA00023136"/>
    </source>
</evidence>
<protein>
    <recommendedName>
        <fullName evidence="3">histidine kinase</fullName>
        <ecNumber evidence="3">2.7.13.3</ecNumber>
    </recommendedName>
</protein>
<dbReference type="InterPro" id="IPR036097">
    <property type="entry name" value="HisK_dim/P_sf"/>
</dbReference>
<proteinExistence type="predicted"/>
<keyword evidence="9" id="KW-0902">Two-component regulatory system</keyword>
<name>A0ABP8K6W3_9ACTN</name>
<dbReference type="Pfam" id="PF02518">
    <property type="entry name" value="HATPase_c"/>
    <property type="match status" value="1"/>
</dbReference>
<dbReference type="EMBL" id="BAABFR010000087">
    <property type="protein sequence ID" value="GAA4401376.1"/>
    <property type="molecule type" value="Genomic_DNA"/>
</dbReference>
<dbReference type="Gene3D" id="1.10.287.130">
    <property type="match status" value="1"/>
</dbReference>
<dbReference type="RefSeq" id="WP_344999527.1">
    <property type="nucleotide sequence ID" value="NZ_BAABFR010000087.1"/>
</dbReference>
<dbReference type="InterPro" id="IPR050428">
    <property type="entry name" value="TCS_sensor_his_kinase"/>
</dbReference>
<dbReference type="Gene3D" id="6.10.340.10">
    <property type="match status" value="1"/>
</dbReference>
<dbReference type="SMART" id="SM00388">
    <property type="entry name" value="HisKA"/>
    <property type="match status" value="1"/>
</dbReference>
<evidence type="ECO:0000256" key="2">
    <source>
        <dbReference type="ARBA" id="ARBA00004236"/>
    </source>
</evidence>
<keyword evidence="15" id="KW-1185">Reference proteome</keyword>
<comment type="catalytic activity">
    <reaction evidence="1">
        <text>ATP + protein L-histidine = ADP + protein N-phospho-L-histidine.</text>
        <dbReference type="EC" id="2.7.13.3"/>
    </reaction>
</comment>